<evidence type="ECO:0000313" key="2">
    <source>
        <dbReference type="Proteomes" id="UP000324222"/>
    </source>
</evidence>
<gene>
    <name evidence="1" type="ORF">E2C01_078589</name>
</gene>
<dbReference type="EMBL" id="VSRR010063754">
    <property type="protein sequence ID" value="MPC83869.1"/>
    <property type="molecule type" value="Genomic_DNA"/>
</dbReference>
<sequence>MPSRHRPAISDTLAQVCQECINYVNTDACLCSAHLDAAKQINAPPNDREVFKWRGFADLSSPHRKKERVGNVMHFTFE</sequence>
<comment type="caution">
    <text evidence="1">The sequence shown here is derived from an EMBL/GenBank/DDBJ whole genome shotgun (WGS) entry which is preliminary data.</text>
</comment>
<organism evidence="1 2">
    <name type="scientific">Portunus trituberculatus</name>
    <name type="common">Swimming crab</name>
    <name type="synonym">Neptunus trituberculatus</name>
    <dbReference type="NCBI Taxonomy" id="210409"/>
    <lineage>
        <taxon>Eukaryota</taxon>
        <taxon>Metazoa</taxon>
        <taxon>Ecdysozoa</taxon>
        <taxon>Arthropoda</taxon>
        <taxon>Crustacea</taxon>
        <taxon>Multicrustacea</taxon>
        <taxon>Malacostraca</taxon>
        <taxon>Eumalacostraca</taxon>
        <taxon>Eucarida</taxon>
        <taxon>Decapoda</taxon>
        <taxon>Pleocyemata</taxon>
        <taxon>Brachyura</taxon>
        <taxon>Eubrachyura</taxon>
        <taxon>Portunoidea</taxon>
        <taxon>Portunidae</taxon>
        <taxon>Portuninae</taxon>
        <taxon>Portunus</taxon>
    </lineage>
</organism>
<protein>
    <submittedName>
        <fullName evidence="1">Uncharacterized protein</fullName>
    </submittedName>
</protein>
<keyword evidence="2" id="KW-1185">Reference proteome</keyword>
<dbReference type="AlphaFoldDB" id="A0A5B7IP75"/>
<proteinExistence type="predicted"/>
<dbReference type="Proteomes" id="UP000324222">
    <property type="component" value="Unassembled WGS sequence"/>
</dbReference>
<name>A0A5B7IP75_PORTR</name>
<reference evidence="1 2" key="1">
    <citation type="submission" date="2019-05" db="EMBL/GenBank/DDBJ databases">
        <title>Another draft genome of Portunus trituberculatus and its Hox gene families provides insights of decapod evolution.</title>
        <authorList>
            <person name="Jeong J.-H."/>
            <person name="Song I."/>
            <person name="Kim S."/>
            <person name="Choi T."/>
            <person name="Kim D."/>
            <person name="Ryu S."/>
            <person name="Kim W."/>
        </authorList>
    </citation>
    <scope>NUCLEOTIDE SEQUENCE [LARGE SCALE GENOMIC DNA]</scope>
    <source>
        <tissue evidence="1">Muscle</tissue>
    </source>
</reference>
<accession>A0A5B7IP75</accession>
<evidence type="ECO:0000313" key="1">
    <source>
        <dbReference type="EMBL" id="MPC83869.1"/>
    </source>
</evidence>